<dbReference type="RefSeq" id="WP_034411878.1">
    <property type="nucleotide sequence ID" value="NZ_AXWS01000014.1"/>
</dbReference>
<evidence type="ECO:0000313" key="1">
    <source>
        <dbReference type="Proteomes" id="UP000675920"/>
    </source>
</evidence>
<protein>
    <submittedName>
        <fullName evidence="2">Uncharacterized protein</fullName>
    </submittedName>
</protein>
<sequence length="202" mass="22477">MPSLEEARALLAANPFPPNPWIEITDDAILIKCGFTDTLERILRWVPKARWVSEKRHWTVPLTAAEMIRSVLPEVSRLAEATLEEDAALRRARARSLVEPQAPVTPPAPRVAPAELPTARDLFRDSARLLFGTDWQRDTARALGRDEPALACWLVGEQVVEADESALLGEMLDLMRRRAVEITAAADRFERVKAALAKPAEG</sequence>
<dbReference type="AlphaFoldDB" id="A0A8B6X846"/>
<dbReference type="OrthoDB" id="9180681at2"/>
<reference evidence="2" key="1">
    <citation type="submission" date="2025-08" db="UniProtKB">
        <authorList>
            <consortium name="RefSeq"/>
        </authorList>
    </citation>
    <scope>IDENTIFICATION</scope>
</reference>
<organism evidence="1 2">
    <name type="scientific">Derxia gummosa DSM 723</name>
    <dbReference type="NCBI Taxonomy" id="1121388"/>
    <lineage>
        <taxon>Bacteria</taxon>
        <taxon>Pseudomonadati</taxon>
        <taxon>Pseudomonadota</taxon>
        <taxon>Betaproteobacteria</taxon>
        <taxon>Burkholderiales</taxon>
        <taxon>Alcaligenaceae</taxon>
        <taxon>Derxia</taxon>
    </lineage>
</organism>
<evidence type="ECO:0000313" key="2">
    <source>
        <dbReference type="RefSeq" id="WP_034411878.1"/>
    </source>
</evidence>
<dbReference type="Proteomes" id="UP000675920">
    <property type="component" value="Unplaced"/>
</dbReference>
<accession>A0A8B6X846</accession>
<proteinExistence type="predicted"/>
<name>A0A8B6X846_9BURK</name>
<keyword evidence="1" id="KW-1185">Reference proteome</keyword>